<protein>
    <submittedName>
        <fullName evidence="1">DUF1577 domain-containing protein</fullName>
    </submittedName>
</protein>
<evidence type="ECO:0000313" key="1">
    <source>
        <dbReference type="EMBL" id="TGK06226.1"/>
    </source>
</evidence>
<comment type="caution">
    <text evidence="1">The sequence shown here is derived from an EMBL/GenBank/DDBJ whole genome shotgun (WGS) entry which is preliminary data.</text>
</comment>
<sequence length="388" mass="44778">MEKVERKQRDREIIAEPEKKLHIIGKFLLKSELLVRDTDSHDSVQLLSVSKDAKKILVQGKAPEQFKLNSHVVLYKLLARYLELECEVIDERPNNQYVMEVESVSIASRERQFMRIKPPDGTVWITNLRTSKTTIDANLFNIPTSVKVNFADYERILKPKFDILKIDVFRSIGDKFDLVKKTGKILYIPNTQKPESYTTSDPNGYIDYEHELGDEEDVRRKIIEYANQKIKSELIVPVIYINHDEQAIPIGYVLVQNRNKEIDITEVMEIKTLTFEMVDRIRESNTILVKERFPVLDLSTGGLRVKINHPDLNDDLPRRVGFTFDIFFKMQAPLTAYGVVRSVARDAENNMYVGISLEGNSARPGEKKRYLDNVNRLMADFGAKVNPS</sequence>
<dbReference type="AlphaFoldDB" id="A0A4R9G3Z6"/>
<dbReference type="Proteomes" id="UP000298458">
    <property type="component" value="Unassembled WGS sequence"/>
</dbReference>
<dbReference type="InterPro" id="IPR011471">
    <property type="entry name" value="DUF1577"/>
</dbReference>
<accession>A0A4R9G3Z6</accession>
<name>A0A4R9G3Z6_9LEPT</name>
<dbReference type="OrthoDB" id="337669at2"/>
<gene>
    <name evidence="1" type="ORF">EHO60_16690</name>
</gene>
<dbReference type="Pfam" id="PF07614">
    <property type="entry name" value="DUF1577"/>
    <property type="match status" value="1"/>
</dbReference>
<dbReference type="RefSeq" id="WP_135769353.1">
    <property type="nucleotide sequence ID" value="NZ_RQET01000014.1"/>
</dbReference>
<reference evidence="1" key="1">
    <citation type="journal article" date="2019" name="PLoS Negl. Trop. Dis.">
        <title>Revisiting the worldwide diversity of Leptospira species in the environment.</title>
        <authorList>
            <person name="Vincent A.T."/>
            <person name="Schiettekatte O."/>
            <person name="Bourhy P."/>
            <person name="Veyrier F.J."/>
            <person name="Picardeau M."/>
        </authorList>
    </citation>
    <scope>NUCLEOTIDE SEQUENCE [LARGE SCALE GENOMIC DNA]</scope>
    <source>
        <strain evidence="1">SSW15</strain>
    </source>
</reference>
<dbReference type="EMBL" id="RQET01000014">
    <property type="protein sequence ID" value="TGK06226.1"/>
    <property type="molecule type" value="Genomic_DNA"/>
</dbReference>
<keyword evidence="2" id="KW-1185">Reference proteome</keyword>
<proteinExistence type="predicted"/>
<evidence type="ECO:0000313" key="2">
    <source>
        <dbReference type="Proteomes" id="UP000298458"/>
    </source>
</evidence>
<organism evidence="1 2">
    <name type="scientific">Leptospira fletcheri</name>
    <dbReference type="NCBI Taxonomy" id="2484981"/>
    <lineage>
        <taxon>Bacteria</taxon>
        <taxon>Pseudomonadati</taxon>
        <taxon>Spirochaetota</taxon>
        <taxon>Spirochaetia</taxon>
        <taxon>Leptospirales</taxon>
        <taxon>Leptospiraceae</taxon>
        <taxon>Leptospira</taxon>
    </lineage>
</organism>